<dbReference type="CDD" id="cd11338">
    <property type="entry name" value="AmyAc_CMD"/>
    <property type="match status" value="1"/>
</dbReference>
<dbReference type="Gene3D" id="3.90.400.10">
    <property type="entry name" value="Oligo-1,6-glucosidase, Domain 2"/>
    <property type="match status" value="1"/>
</dbReference>
<dbReference type="EC" id="3.2.1.135" evidence="6"/>
<dbReference type="InterPro" id="IPR014756">
    <property type="entry name" value="Ig_E-set"/>
</dbReference>
<evidence type="ECO:0000256" key="3">
    <source>
        <dbReference type="ARBA" id="ARBA00023295"/>
    </source>
</evidence>
<dbReference type="STRING" id="1450648.CLORY_06550"/>
<dbReference type="Pfam" id="PF00128">
    <property type="entry name" value="Alpha-amylase"/>
    <property type="match status" value="1"/>
</dbReference>
<sequence>MLREAILHITDSTFAYSVGEYSLMLKLRVKKDDVDKVNLFYGDRYETTKQITMYKKEMSITFTDDLYDYYEVEINPTFNRIGYYFELTSGEERIIYAQGRFLTEPPKERNQLFMFSYICRADIYDGYSCWQDMIVYQIFIDRFYKEGIDEKWYRIPTPKDVYGGNLNGIINKLDYIEELGANCIYLTPIFASPSNHKYDTVDYYKIDSSFGDTETLKRLIGECHKRNIKVILDAVFNHTSDQFFAFKNVLAKGKNSKYYNWYIFKDNNYECFGSSKNMPKLNTACSEVAQYAIDVAQYWIDEFNIDGWRLDVANEIDHKFWRKFREAVKNIKKDAFIVGEVWDGGESYLNGDQYDSVMNYPYMYALIGYFAKKESTLSEFDAYINNLFVRYKKPIRNQLLNLIDSHDTSRFLYEANEDIEKLKMAVFFQMTSMGIPMVYYGDELGTTGGNDPDCRRTIDFNYGNKELFNYYKKLISIRKSSDALKYGEFRTLYVNDDVYAYKRFTNKDTVINIFNYSTVSKTITLDVNGHKGIDLFNGVEYAIESDRLSLYMGPFGKRIIRIES</sequence>
<dbReference type="InterPro" id="IPR013783">
    <property type="entry name" value="Ig-like_fold"/>
</dbReference>
<dbReference type="InterPro" id="IPR013780">
    <property type="entry name" value="Glyco_hydro_b"/>
</dbReference>
<dbReference type="SMART" id="SM00642">
    <property type="entry name" value="Aamy"/>
    <property type="match status" value="1"/>
</dbReference>
<dbReference type="Pfam" id="PF16657">
    <property type="entry name" value="Malt_amylase_C"/>
    <property type="match status" value="1"/>
</dbReference>
<dbReference type="SUPFAM" id="SSF51011">
    <property type="entry name" value="Glycosyl hydrolase domain"/>
    <property type="match status" value="1"/>
</dbReference>
<dbReference type="CDD" id="cd02857">
    <property type="entry name" value="E_set_CDase_PDE_N"/>
    <property type="match status" value="1"/>
</dbReference>
<dbReference type="GO" id="GO:0005975">
    <property type="term" value="P:carbohydrate metabolic process"/>
    <property type="evidence" value="ECO:0007669"/>
    <property type="project" value="InterPro"/>
</dbReference>
<dbReference type="EMBL" id="MZGV01000004">
    <property type="protein sequence ID" value="OPJ64461.1"/>
    <property type="molecule type" value="Genomic_DNA"/>
</dbReference>
<name>A0A1V4IWP0_9CLOT</name>
<dbReference type="InterPro" id="IPR032091">
    <property type="entry name" value="Malt_amylase-like_C"/>
</dbReference>
<dbReference type="Gene3D" id="3.20.20.80">
    <property type="entry name" value="Glycosidases"/>
    <property type="match status" value="1"/>
</dbReference>
<evidence type="ECO:0000259" key="5">
    <source>
        <dbReference type="SMART" id="SM00642"/>
    </source>
</evidence>
<keyword evidence="3 6" id="KW-0326">Glycosidase</keyword>
<dbReference type="AlphaFoldDB" id="A0A1V4IWP0"/>
<keyword evidence="7" id="KW-1185">Reference proteome</keyword>
<dbReference type="GO" id="GO:0031216">
    <property type="term" value="F:neopullulanase activity"/>
    <property type="evidence" value="ECO:0007669"/>
    <property type="project" value="UniProtKB-EC"/>
</dbReference>
<gene>
    <name evidence="6" type="primary">nplT</name>
    <name evidence="6" type="ORF">CLORY_06550</name>
</gene>
<dbReference type="GO" id="GO:0043169">
    <property type="term" value="F:cation binding"/>
    <property type="evidence" value="ECO:0007669"/>
    <property type="project" value="InterPro"/>
</dbReference>
<accession>A0A1V4IWP0</accession>
<dbReference type="Proteomes" id="UP000190080">
    <property type="component" value="Unassembled WGS sequence"/>
</dbReference>
<dbReference type="RefSeq" id="WP_079422110.1">
    <property type="nucleotide sequence ID" value="NZ_MZGV01000004.1"/>
</dbReference>
<proteinExistence type="inferred from homology"/>
<dbReference type="PANTHER" id="PTHR10357:SF210">
    <property type="entry name" value="MALTODEXTRIN GLUCOSIDASE"/>
    <property type="match status" value="1"/>
</dbReference>
<dbReference type="GO" id="GO:0004556">
    <property type="term" value="F:alpha-amylase activity"/>
    <property type="evidence" value="ECO:0007669"/>
    <property type="project" value="InterPro"/>
</dbReference>
<dbReference type="Pfam" id="PF02903">
    <property type="entry name" value="Alpha-amylase_N"/>
    <property type="match status" value="1"/>
</dbReference>
<evidence type="ECO:0000313" key="7">
    <source>
        <dbReference type="Proteomes" id="UP000190080"/>
    </source>
</evidence>
<dbReference type="PRINTS" id="PR00110">
    <property type="entry name" value="ALPHAAMYLASE"/>
</dbReference>
<dbReference type="PANTHER" id="PTHR10357">
    <property type="entry name" value="ALPHA-AMYLASE FAMILY MEMBER"/>
    <property type="match status" value="1"/>
</dbReference>
<keyword evidence="2 6" id="KW-0378">Hydrolase</keyword>
<protein>
    <submittedName>
        <fullName evidence="6">Neopullulanase</fullName>
        <ecNumber evidence="6">3.2.1.135</ecNumber>
    </submittedName>
</protein>
<evidence type="ECO:0000313" key="6">
    <source>
        <dbReference type="EMBL" id="OPJ64461.1"/>
    </source>
</evidence>
<evidence type="ECO:0000256" key="4">
    <source>
        <dbReference type="RuleBase" id="RU003615"/>
    </source>
</evidence>
<dbReference type="InterPro" id="IPR017853">
    <property type="entry name" value="GH"/>
</dbReference>
<evidence type="ECO:0000256" key="2">
    <source>
        <dbReference type="ARBA" id="ARBA00022801"/>
    </source>
</evidence>
<dbReference type="SUPFAM" id="SSF81296">
    <property type="entry name" value="E set domains"/>
    <property type="match status" value="1"/>
</dbReference>
<dbReference type="OrthoDB" id="9805159at2"/>
<dbReference type="InterPro" id="IPR006046">
    <property type="entry name" value="Alpha_amylase"/>
</dbReference>
<organism evidence="6 7">
    <name type="scientific">Clostridium oryzae</name>
    <dbReference type="NCBI Taxonomy" id="1450648"/>
    <lineage>
        <taxon>Bacteria</taxon>
        <taxon>Bacillati</taxon>
        <taxon>Bacillota</taxon>
        <taxon>Clostridia</taxon>
        <taxon>Eubacteriales</taxon>
        <taxon>Clostridiaceae</taxon>
        <taxon>Clostridium</taxon>
    </lineage>
</organism>
<dbReference type="Gene3D" id="2.60.40.10">
    <property type="entry name" value="Immunoglobulins"/>
    <property type="match status" value="1"/>
</dbReference>
<dbReference type="SUPFAM" id="SSF51445">
    <property type="entry name" value="(Trans)glycosidases"/>
    <property type="match status" value="1"/>
</dbReference>
<dbReference type="Gene3D" id="2.60.40.1180">
    <property type="entry name" value="Golgi alpha-mannosidase II"/>
    <property type="match status" value="1"/>
</dbReference>
<comment type="similarity">
    <text evidence="1 4">Belongs to the glycosyl hydrolase 13 family.</text>
</comment>
<feature type="domain" description="Glycosyl hydrolase family 13 catalytic" evidence="5">
    <location>
        <begin position="137"/>
        <end position="478"/>
    </location>
</feature>
<dbReference type="InterPro" id="IPR006047">
    <property type="entry name" value="GH13_cat_dom"/>
</dbReference>
<reference evidence="6 7" key="1">
    <citation type="submission" date="2017-03" db="EMBL/GenBank/DDBJ databases">
        <title>Genome sequence of Clostridium oryzae DSM 28571.</title>
        <authorList>
            <person name="Poehlein A."/>
            <person name="Daniel R."/>
        </authorList>
    </citation>
    <scope>NUCLEOTIDE SEQUENCE [LARGE SCALE GENOMIC DNA]</scope>
    <source>
        <strain evidence="6 7">DSM 28571</strain>
    </source>
</reference>
<dbReference type="InterPro" id="IPR004185">
    <property type="entry name" value="Glyco_hydro_13_lg-like_dom"/>
</dbReference>
<comment type="caution">
    <text evidence="6">The sequence shown here is derived from an EMBL/GenBank/DDBJ whole genome shotgun (WGS) entry which is preliminary data.</text>
</comment>
<dbReference type="InterPro" id="IPR045857">
    <property type="entry name" value="O16G_dom_2"/>
</dbReference>
<evidence type="ECO:0000256" key="1">
    <source>
        <dbReference type="ARBA" id="ARBA00008061"/>
    </source>
</evidence>